<dbReference type="AlphaFoldDB" id="A0A971M1L5"/>
<dbReference type="InterPro" id="IPR018644">
    <property type="entry name" value="DUF2071"/>
</dbReference>
<evidence type="ECO:0000313" key="1">
    <source>
        <dbReference type="EMBL" id="NLW34422.1"/>
    </source>
</evidence>
<reference evidence="1" key="1">
    <citation type="journal article" date="2020" name="Biotechnol. Biofuels">
        <title>New insights from the biogas microbiome by comprehensive genome-resolved metagenomics of nearly 1600 species originating from multiple anaerobic digesters.</title>
        <authorList>
            <person name="Campanaro S."/>
            <person name="Treu L."/>
            <person name="Rodriguez-R L.M."/>
            <person name="Kovalovszki A."/>
            <person name="Ziels R.M."/>
            <person name="Maus I."/>
            <person name="Zhu X."/>
            <person name="Kougias P.G."/>
            <person name="Basile A."/>
            <person name="Luo G."/>
            <person name="Schluter A."/>
            <person name="Konstantinidis K.T."/>
            <person name="Angelidaki I."/>
        </authorList>
    </citation>
    <scope>NUCLEOTIDE SEQUENCE</scope>
    <source>
        <strain evidence="1">AS06rmzACSIP_7</strain>
    </source>
</reference>
<dbReference type="EMBL" id="JAAYEE010000049">
    <property type="protein sequence ID" value="NLW34422.1"/>
    <property type="molecule type" value="Genomic_DNA"/>
</dbReference>
<name>A0A971M1L5_9BACT</name>
<dbReference type="InterPro" id="IPR023375">
    <property type="entry name" value="ADC_dom_sf"/>
</dbReference>
<gene>
    <name evidence="1" type="ORF">GXY80_02915</name>
</gene>
<proteinExistence type="predicted"/>
<accession>A0A971M1L5</accession>
<sequence>MSFLRKFLSVEMLLRDMLYVSYFIPSARISPFLPPALKPATVGGNNVFVTLVIFRGKTSGVATIPTPRIPFNQVNIRTYVIDPVSGKPSVYFVHCGINSGLITFLYRILSGMPVQHTSFRIDPVKGNEADYSHYKVSGKWNGKFIVEAKEISPALITLSPFLNVQEAIDYLVDPLVGFYTDGGILRRLEVYHDPLVPRVFTPSKILFPYLSKLDIVPEEEITQPHNVLLVPFTSFFIYLPARAYAQWSVAENSRKHLSGFFLEFAIKLRGN</sequence>
<dbReference type="Proteomes" id="UP000777265">
    <property type="component" value="Unassembled WGS sequence"/>
</dbReference>
<comment type="caution">
    <text evidence="1">The sequence shown here is derived from an EMBL/GenBank/DDBJ whole genome shotgun (WGS) entry which is preliminary data.</text>
</comment>
<reference evidence="1" key="2">
    <citation type="submission" date="2020-01" db="EMBL/GenBank/DDBJ databases">
        <authorList>
            <person name="Campanaro S."/>
        </authorList>
    </citation>
    <scope>NUCLEOTIDE SEQUENCE</scope>
    <source>
        <strain evidence="1">AS06rmzACSIP_7</strain>
    </source>
</reference>
<evidence type="ECO:0000313" key="2">
    <source>
        <dbReference type="Proteomes" id="UP000777265"/>
    </source>
</evidence>
<dbReference type="SUPFAM" id="SSF160104">
    <property type="entry name" value="Acetoacetate decarboxylase-like"/>
    <property type="match status" value="1"/>
</dbReference>
<protein>
    <submittedName>
        <fullName evidence="1">Uncharacterized protein</fullName>
    </submittedName>
</protein>
<dbReference type="Pfam" id="PF09844">
    <property type="entry name" value="DUF2071"/>
    <property type="match status" value="1"/>
</dbReference>
<organism evidence="1 2">
    <name type="scientific">Syntrophorhabdus aromaticivorans</name>
    <dbReference type="NCBI Taxonomy" id="328301"/>
    <lineage>
        <taxon>Bacteria</taxon>
        <taxon>Pseudomonadati</taxon>
        <taxon>Thermodesulfobacteriota</taxon>
        <taxon>Syntrophorhabdia</taxon>
        <taxon>Syntrophorhabdales</taxon>
        <taxon>Syntrophorhabdaceae</taxon>
        <taxon>Syntrophorhabdus</taxon>
    </lineage>
</organism>